<reference evidence="2" key="1">
    <citation type="submission" date="2021-04" db="EMBL/GenBank/DDBJ databases">
        <authorList>
            <person name="Rodrigo-Torres L."/>
            <person name="Arahal R. D."/>
            <person name="Lucena T."/>
        </authorList>
    </citation>
    <scope>NUCLEOTIDE SEQUENCE</scope>
    <source>
        <strain evidence="2">AS29M-1</strain>
    </source>
</reference>
<evidence type="ECO:0000313" key="3">
    <source>
        <dbReference type="Proteomes" id="UP000683507"/>
    </source>
</evidence>
<feature type="domain" description="DUF4268" evidence="1">
    <location>
        <begin position="13"/>
        <end position="145"/>
    </location>
</feature>
<protein>
    <recommendedName>
        <fullName evidence="1">DUF4268 domain-containing protein</fullName>
    </recommendedName>
</protein>
<dbReference type="KEGG" id="ptan:CRYO30217_02628"/>
<dbReference type="RefSeq" id="WP_258542845.1">
    <property type="nucleotide sequence ID" value="NZ_OU015584.1"/>
</dbReference>
<keyword evidence="3" id="KW-1185">Reference proteome</keyword>
<dbReference type="Pfam" id="PF14088">
    <property type="entry name" value="DUF4268"/>
    <property type="match status" value="1"/>
</dbReference>
<organism evidence="2 3">
    <name type="scientific">Parvicella tangerina</name>
    <dbReference type="NCBI Taxonomy" id="2829795"/>
    <lineage>
        <taxon>Bacteria</taxon>
        <taxon>Pseudomonadati</taxon>
        <taxon>Bacteroidota</taxon>
        <taxon>Flavobacteriia</taxon>
        <taxon>Flavobacteriales</taxon>
        <taxon>Parvicellaceae</taxon>
        <taxon>Parvicella</taxon>
    </lineage>
</organism>
<name>A0A916JP53_9FLAO</name>
<evidence type="ECO:0000313" key="2">
    <source>
        <dbReference type="EMBL" id="CAG5085026.1"/>
    </source>
</evidence>
<sequence>MFSKEESKRLTKLFWTSFGKYMGKHQSSLGKNIKWVNYKTGLKDIYFRLKADSKTADISIEIQHKDDGIRELFYDQFLELKTIFTSMVGEWIWEKEVYNQHGQKISRIYIPIEGKVNIYIKDTWKECFEFFEQNIVPLDEFWSEFNEIFKQLEK</sequence>
<gene>
    <name evidence="2" type="ORF">CRYO30217_02628</name>
</gene>
<dbReference type="InterPro" id="IPR025364">
    <property type="entry name" value="DUF4268"/>
</dbReference>
<accession>A0A916JP53</accession>
<dbReference type="EMBL" id="OU015584">
    <property type="protein sequence ID" value="CAG5085026.1"/>
    <property type="molecule type" value="Genomic_DNA"/>
</dbReference>
<proteinExistence type="predicted"/>
<dbReference type="Proteomes" id="UP000683507">
    <property type="component" value="Chromosome"/>
</dbReference>
<dbReference type="AlphaFoldDB" id="A0A916JP53"/>
<evidence type="ECO:0000259" key="1">
    <source>
        <dbReference type="Pfam" id="PF14088"/>
    </source>
</evidence>